<sequence>MKDQDFNISEKVFNLFIDHWIKKNRKLFQKLLREGYKYTKDLLYYLDNVPLIDLDEYNTIYPLANFFYSALILSLSTLVKMRDICKRYPISVDLAVPKNNTDKTIVAASFCVLQFHRELAETKVDLADIIIMLSMRPTEVVTLHIIHYKPGEAKNNLESWQFLSMKKNPEHAKELLIWIQVAIATRKLCNLIYSINRKHSTEVFSKILKSYNITAKRLRKIRNKHVFRVYDSQNSTSHHLEFLSRVAIRHKINHHNSEIYYAESNTSDSDLDLDPEPESEVLAPTFKAINENTSEITY</sequence>
<organism evidence="1 2">
    <name type="scientific">Cetraspora pellucida</name>
    <dbReference type="NCBI Taxonomy" id="1433469"/>
    <lineage>
        <taxon>Eukaryota</taxon>
        <taxon>Fungi</taxon>
        <taxon>Fungi incertae sedis</taxon>
        <taxon>Mucoromycota</taxon>
        <taxon>Glomeromycotina</taxon>
        <taxon>Glomeromycetes</taxon>
        <taxon>Diversisporales</taxon>
        <taxon>Gigasporaceae</taxon>
        <taxon>Cetraspora</taxon>
    </lineage>
</organism>
<dbReference type="AlphaFoldDB" id="A0A9N9B4U4"/>
<protein>
    <submittedName>
        <fullName evidence="1">13263_t:CDS:1</fullName>
    </submittedName>
</protein>
<reference evidence="1" key="1">
    <citation type="submission" date="2021-06" db="EMBL/GenBank/DDBJ databases">
        <authorList>
            <person name="Kallberg Y."/>
            <person name="Tangrot J."/>
            <person name="Rosling A."/>
        </authorList>
    </citation>
    <scope>NUCLEOTIDE SEQUENCE</scope>
    <source>
        <strain evidence="1">FL966</strain>
    </source>
</reference>
<gene>
    <name evidence="1" type="ORF">CPELLU_LOCUS4760</name>
</gene>
<evidence type="ECO:0000313" key="2">
    <source>
        <dbReference type="Proteomes" id="UP000789759"/>
    </source>
</evidence>
<name>A0A9N9B4U4_9GLOM</name>
<proteinExistence type="predicted"/>
<comment type="caution">
    <text evidence="1">The sequence shown here is derived from an EMBL/GenBank/DDBJ whole genome shotgun (WGS) entry which is preliminary data.</text>
</comment>
<dbReference type="OrthoDB" id="2349470at2759"/>
<dbReference type="EMBL" id="CAJVQA010002571">
    <property type="protein sequence ID" value="CAG8551209.1"/>
    <property type="molecule type" value="Genomic_DNA"/>
</dbReference>
<dbReference type="Proteomes" id="UP000789759">
    <property type="component" value="Unassembled WGS sequence"/>
</dbReference>
<evidence type="ECO:0000313" key="1">
    <source>
        <dbReference type="EMBL" id="CAG8551209.1"/>
    </source>
</evidence>
<accession>A0A9N9B4U4</accession>
<keyword evidence="2" id="KW-1185">Reference proteome</keyword>